<evidence type="ECO:0000313" key="1">
    <source>
        <dbReference type="EMBL" id="AEV96822.1"/>
    </source>
</evidence>
<gene>
    <name evidence="1" type="ordered locus">Niako_0424</name>
</gene>
<dbReference type="Proteomes" id="UP000005438">
    <property type="component" value="Chromosome"/>
</dbReference>
<name>G8T6H7_NIAKG</name>
<protein>
    <submittedName>
        <fullName evidence="1">Uncharacterized protein</fullName>
    </submittedName>
</protein>
<dbReference type="EMBL" id="CP003178">
    <property type="protein sequence ID" value="AEV96822.1"/>
    <property type="molecule type" value="Genomic_DNA"/>
</dbReference>
<dbReference type="KEGG" id="nko:Niako_0424"/>
<reference evidence="1 2" key="1">
    <citation type="submission" date="2011-12" db="EMBL/GenBank/DDBJ databases">
        <title>The complete genome of Niastella koreensis GR20-10.</title>
        <authorList>
            <consortium name="US DOE Joint Genome Institute (JGI-PGF)"/>
            <person name="Lucas S."/>
            <person name="Han J."/>
            <person name="Lapidus A."/>
            <person name="Bruce D."/>
            <person name="Goodwin L."/>
            <person name="Pitluck S."/>
            <person name="Peters L."/>
            <person name="Kyrpides N."/>
            <person name="Mavromatis K."/>
            <person name="Ivanova N."/>
            <person name="Mikhailova N."/>
            <person name="Davenport K."/>
            <person name="Saunders E."/>
            <person name="Detter J.C."/>
            <person name="Tapia R."/>
            <person name="Han C."/>
            <person name="Land M."/>
            <person name="Hauser L."/>
            <person name="Markowitz V."/>
            <person name="Cheng J.-F."/>
            <person name="Hugenholtz P."/>
            <person name="Woyke T."/>
            <person name="Wu D."/>
            <person name="Tindall B."/>
            <person name="Pomrenke H."/>
            <person name="Brambilla E."/>
            <person name="Klenk H.-P."/>
            <person name="Eisen J.A."/>
        </authorList>
    </citation>
    <scope>NUCLEOTIDE SEQUENCE [LARGE SCALE GENOMIC DNA]</scope>
    <source>
        <strain evidence="2">DSM 17620 / KACC 11465 / NBRC 106392 / GR20-10</strain>
    </source>
</reference>
<proteinExistence type="predicted"/>
<accession>G8T6H7</accession>
<evidence type="ECO:0000313" key="2">
    <source>
        <dbReference type="Proteomes" id="UP000005438"/>
    </source>
</evidence>
<sequence>MEYSLRECCALAILFTELTALYFIIELSHYHIITLTT</sequence>
<organism evidence="1 2">
    <name type="scientific">Niastella koreensis (strain DSM 17620 / KACC 11465 / NBRC 106392 / GR20-10)</name>
    <dbReference type="NCBI Taxonomy" id="700598"/>
    <lineage>
        <taxon>Bacteria</taxon>
        <taxon>Pseudomonadati</taxon>
        <taxon>Bacteroidota</taxon>
        <taxon>Chitinophagia</taxon>
        <taxon>Chitinophagales</taxon>
        <taxon>Chitinophagaceae</taxon>
        <taxon>Niastella</taxon>
    </lineage>
</organism>
<dbReference type="AlphaFoldDB" id="G8T6H7"/>
<dbReference type="HOGENOM" id="CLU_3346360_0_0_10"/>